<organism evidence="4 5">
    <name type="scientific">Meloidogyne enterolobii</name>
    <name type="common">Root-knot nematode worm</name>
    <name type="synonym">Meloidogyne mayaguensis</name>
    <dbReference type="NCBI Taxonomy" id="390850"/>
    <lineage>
        <taxon>Eukaryota</taxon>
        <taxon>Metazoa</taxon>
        <taxon>Ecdysozoa</taxon>
        <taxon>Nematoda</taxon>
        <taxon>Chromadorea</taxon>
        <taxon>Rhabditida</taxon>
        <taxon>Tylenchina</taxon>
        <taxon>Tylenchomorpha</taxon>
        <taxon>Tylenchoidea</taxon>
        <taxon>Meloidogynidae</taxon>
        <taxon>Meloidogyninae</taxon>
        <taxon>Meloidogyne</taxon>
    </lineage>
</organism>
<proteinExistence type="predicted"/>
<evidence type="ECO:0000313" key="5">
    <source>
        <dbReference type="Proteomes" id="UP000580250"/>
    </source>
</evidence>
<feature type="chain" id="PRO_5028122988" evidence="3">
    <location>
        <begin position="28"/>
        <end position="623"/>
    </location>
</feature>
<accession>A0A6V7UEJ0</accession>
<feature type="compositionally biased region" description="Polar residues" evidence="1">
    <location>
        <begin position="498"/>
        <end position="521"/>
    </location>
</feature>
<keyword evidence="2" id="KW-0472">Membrane</keyword>
<evidence type="ECO:0000313" key="4">
    <source>
        <dbReference type="EMBL" id="CAD2155833.1"/>
    </source>
</evidence>
<dbReference type="AlphaFoldDB" id="A0A6V7UEJ0"/>
<comment type="caution">
    <text evidence="4">The sequence shown here is derived from an EMBL/GenBank/DDBJ whole genome shotgun (WGS) entry which is preliminary data.</text>
</comment>
<feature type="region of interest" description="Disordered" evidence="1">
    <location>
        <begin position="487"/>
        <end position="521"/>
    </location>
</feature>
<evidence type="ECO:0000256" key="3">
    <source>
        <dbReference type="SAM" id="SignalP"/>
    </source>
</evidence>
<name>A0A6V7UEJ0_MELEN</name>
<evidence type="ECO:0000256" key="2">
    <source>
        <dbReference type="SAM" id="Phobius"/>
    </source>
</evidence>
<keyword evidence="2" id="KW-1133">Transmembrane helix</keyword>
<protein>
    <submittedName>
        <fullName evidence="4">Uncharacterized protein</fullName>
    </submittedName>
</protein>
<keyword evidence="2" id="KW-0812">Transmembrane</keyword>
<reference evidence="4 5" key="1">
    <citation type="submission" date="2020-08" db="EMBL/GenBank/DDBJ databases">
        <authorList>
            <person name="Koutsovoulos G."/>
            <person name="Danchin GJ E."/>
        </authorList>
    </citation>
    <scope>NUCLEOTIDE SEQUENCE [LARGE SCALE GENOMIC DNA]</scope>
</reference>
<evidence type="ECO:0000256" key="1">
    <source>
        <dbReference type="SAM" id="MobiDB-lite"/>
    </source>
</evidence>
<keyword evidence="3" id="KW-0732">Signal</keyword>
<feature type="compositionally biased region" description="Basic and acidic residues" evidence="1">
    <location>
        <begin position="487"/>
        <end position="497"/>
    </location>
</feature>
<gene>
    <name evidence="4" type="ORF">MENT_LOCUS12025</name>
</gene>
<dbReference type="Proteomes" id="UP000580250">
    <property type="component" value="Unassembled WGS sequence"/>
</dbReference>
<sequence>MKGQPFTWRNYSLLLFFYLLTVLNVHGGVSNSTLTHRNPRSNEIEQLTDVSLDDTPSSPPQAVLDIERQRNLQRREAPMSIGKKVVAVIFLFLLSFTSLYLLAVPKQQIQQVEYKQFPQPYKFVPISNIVKCDRKTRQCSIKLENLDPTNNYSLYTAKNDKGRGDKVKLTKVADIDLDKCQLDKNVKPEVNGEEICNQIVKGIDDNAKAETIEVNSGEIEFGSELEGTEDYAIVEKAMNEKKEHKNQQAVEHVHIPGPGEQPVEHNQPTIEYPTNSKQVHPADKYQHKLEERAKKFGLSDFKHGDLYEDYRQQKTVQEDEKDKRYQKVLGTLGDHKHPSLVDQYNEDKGKFNQRVKSDPTGNKVEKAKNSDSNGLEQKLEKLALSDFKHGDLYKDYQQQITVRDDEKDKRYQKVLGTLGDHKHPSLVEQYNRDKGKFNQRVKSDPTSNWHEDLFGKDYQRAMSDFDHLKAKQREKILGTLEDHKHPSLIDQYNKDKGSLNQRAKSDPTGNNIGKAKNSNFNGSEQKLEKLALSDFKHGDLLGRKGGIKQRTINVLAGKKIEHEKGSDFNANVEEMIGAENGKANQVNPKLTGRKLAASEHIPAVDTILGFKRGGHALEEPKKH</sequence>
<feature type="region of interest" description="Disordered" evidence="1">
    <location>
        <begin position="351"/>
        <end position="373"/>
    </location>
</feature>
<feature type="signal peptide" evidence="3">
    <location>
        <begin position="1"/>
        <end position="27"/>
    </location>
</feature>
<feature type="transmembrane region" description="Helical" evidence="2">
    <location>
        <begin position="85"/>
        <end position="104"/>
    </location>
</feature>
<dbReference type="EMBL" id="CAJEWN010000060">
    <property type="protein sequence ID" value="CAD2155833.1"/>
    <property type="molecule type" value="Genomic_DNA"/>
</dbReference>